<evidence type="ECO:0000313" key="5">
    <source>
        <dbReference type="Proteomes" id="UP001334248"/>
    </source>
</evidence>
<evidence type="ECO:0000256" key="2">
    <source>
        <dbReference type="ARBA" id="ARBA00022857"/>
    </source>
</evidence>
<dbReference type="InterPro" id="IPR051164">
    <property type="entry name" value="NmrA-like_oxidored"/>
</dbReference>
<dbReference type="Gene3D" id="3.40.50.720">
    <property type="entry name" value="NAD(P)-binding Rossmann-like Domain"/>
    <property type="match status" value="1"/>
</dbReference>
<dbReference type="SUPFAM" id="SSF51735">
    <property type="entry name" value="NAD(P)-binding Rossmann-fold domains"/>
    <property type="match status" value="1"/>
</dbReference>
<name>A0ABR0RB03_9EURO</name>
<evidence type="ECO:0000313" key="4">
    <source>
        <dbReference type="EMBL" id="KAK5937826.1"/>
    </source>
</evidence>
<reference evidence="4 5" key="1">
    <citation type="journal article" date="2023" name="Res Sq">
        <title>Genomic and morphological characterization of Knufia obscura isolated from the Mars 2020 spacecraft assembly facility.</title>
        <authorList>
            <person name="Chander A.M."/>
            <person name="Teixeira M.M."/>
            <person name="Singh N.K."/>
            <person name="Williams M.P."/>
            <person name="Parker C.W."/>
            <person name="Leo P."/>
            <person name="Stajich J.E."/>
            <person name="Torok T."/>
            <person name="Tighe S."/>
            <person name="Mason C.E."/>
            <person name="Venkateswaran K."/>
        </authorList>
    </citation>
    <scope>NUCLEOTIDE SEQUENCE [LARGE SCALE GENOMIC DNA]</scope>
    <source>
        <strain evidence="4 5">CCFEE 5817</strain>
    </source>
</reference>
<dbReference type="GeneID" id="90003404"/>
<protein>
    <recommendedName>
        <fullName evidence="3">NmrA-like domain-containing protein</fullName>
    </recommendedName>
</protein>
<dbReference type="RefSeq" id="XP_064725916.1">
    <property type="nucleotide sequence ID" value="XM_064878348.1"/>
</dbReference>
<comment type="caution">
    <text evidence="4">The sequence shown here is derived from an EMBL/GenBank/DDBJ whole genome shotgun (WGS) entry which is preliminary data.</text>
</comment>
<proteinExistence type="inferred from homology"/>
<evidence type="ECO:0000259" key="3">
    <source>
        <dbReference type="Pfam" id="PF05368"/>
    </source>
</evidence>
<dbReference type="Gene3D" id="3.90.25.10">
    <property type="entry name" value="UDP-galactose 4-epimerase, domain 1"/>
    <property type="match status" value="1"/>
</dbReference>
<keyword evidence="2" id="KW-0521">NADP</keyword>
<dbReference type="InterPro" id="IPR036291">
    <property type="entry name" value="NAD(P)-bd_dom_sf"/>
</dbReference>
<keyword evidence="5" id="KW-1185">Reference proteome</keyword>
<dbReference type="PANTHER" id="PTHR42748">
    <property type="entry name" value="NITROGEN METABOLITE REPRESSION PROTEIN NMRA FAMILY MEMBER"/>
    <property type="match status" value="1"/>
</dbReference>
<dbReference type="Proteomes" id="UP001334248">
    <property type="component" value="Unassembled WGS sequence"/>
</dbReference>
<dbReference type="Pfam" id="PF05368">
    <property type="entry name" value="NmrA"/>
    <property type="match status" value="1"/>
</dbReference>
<evidence type="ECO:0000256" key="1">
    <source>
        <dbReference type="ARBA" id="ARBA00006328"/>
    </source>
</evidence>
<gene>
    <name evidence="4" type="ORF">PMZ80_009955</name>
</gene>
<feature type="domain" description="NmrA-like" evidence="3">
    <location>
        <begin position="5"/>
        <end position="261"/>
    </location>
</feature>
<dbReference type="InterPro" id="IPR008030">
    <property type="entry name" value="NmrA-like"/>
</dbReference>
<dbReference type="EMBL" id="JAVHJV010000015">
    <property type="protein sequence ID" value="KAK5937826.1"/>
    <property type="molecule type" value="Genomic_DNA"/>
</dbReference>
<accession>A0ABR0RB03</accession>
<dbReference type="PANTHER" id="PTHR42748:SF14">
    <property type="entry name" value="SNOAL-LIKE DOMAIN-CONTAINING PROTEIN"/>
    <property type="match status" value="1"/>
</dbReference>
<organism evidence="4 5">
    <name type="scientific">Knufia obscura</name>
    <dbReference type="NCBI Taxonomy" id="1635080"/>
    <lineage>
        <taxon>Eukaryota</taxon>
        <taxon>Fungi</taxon>
        <taxon>Dikarya</taxon>
        <taxon>Ascomycota</taxon>
        <taxon>Pezizomycotina</taxon>
        <taxon>Eurotiomycetes</taxon>
        <taxon>Chaetothyriomycetidae</taxon>
        <taxon>Chaetothyriales</taxon>
        <taxon>Trichomeriaceae</taxon>
        <taxon>Knufia</taxon>
    </lineage>
</organism>
<comment type="similarity">
    <text evidence="1">Belongs to the NmrA-type oxidoreductase family.</text>
</comment>
<sequence>MSIPKVFVIGGTGAQGIPVIRGLVTDGKYAAKVLTRDPDSRRAKELLLLSPNVELFCGTLTSEADLRNGMEGCDGAFINIDGFTVGEKAEMFWTMRVYELAVELGVSIFVFGNLDYGLRKGGYDPKYRTGHYDGKGRMADWLLHQHSVNRGKPFYHMKVAVFTTGPYIEMAVAAGTPMTPRFEQDEKGEDVVVWRVPLTEKGAVVHVSLADCAFYVRWLFDHPERADGMDLEVAIEHVHYTELAAAFQKVTGHKARFIDTSFEEYWASGPLSARAVKAAGVDADMTDPGTMNVKDNFTGFWNLWRDSGRNEGVIRRDYALLDEIHPERIRSVGEFFRQEETRARAEGLSLLERLVKSKGILKLHEDKIKL</sequence>